<dbReference type="Proteomes" id="UP000738402">
    <property type="component" value="Unassembled WGS sequence"/>
</dbReference>
<accession>A0AAN6HY46</accession>
<keyword evidence="4 6" id="KW-0418">Kinase</keyword>
<sequence>MPLRLVLLGAPGSGKGTLTSRLLKQMPRLNSISTGDLLRTEIQNSTPIGKLADAYIKEGKLLPDELMAGMVETELAKRDIIDKSFLLDGFPRTPSQALELERRLQDNNINLVVELDVPPDVIVGRIANRWMHSSGRVYNLEYNPPKVPFKDDVTGEPLFQRPDDNPETVRKRLNTYYEQLEPIKRFYQSRGVYEKVGGETIYGYANWRGYHKTPASGDVQRYDNPQHVECRHLDGGAPVQPGSEDVGDFASVNSWGSMLLQRRRKSGYSRFVIFSLKMFLTDKSRRQMLTGGIVNTLDSEAKLERPSLHKVVVLDESLKPWEPDERLR</sequence>
<keyword evidence="3" id="KW-0547">Nucleotide-binding</keyword>
<dbReference type="Pfam" id="PF05191">
    <property type="entry name" value="ADK_lid"/>
    <property type="match status" value="1"/>
</dbReference>
<dbReference type="SUPFAM" id="SSF52540">
    <property type="entry name" value="P-loop containing nucleoside triphosphate hydrolases"/>
    <property type="match status" value="1"/>
</dbReference>
<evidence type="ECO:0000313" key="9">
    <source>
        <dbReference type="Proteomes" id="UP000738402"/>
    </source>
</evidence>
<evidence type="ECO:0000256" key="4">
    <source>
        <dbReference type="ARBA" id="ARBA00022777"/>
    </source>
</evidence>
<dbReference type="GO" id="GO:0005524">
    <property type="term" value="F:ATP binding"/>
    <property type="evidence" value="ECO:0007669"/>
    <property type="project" value="InterPro"/>
</dbReference>
<dbReference type="HAMAP" id="MF_00235">
    <property type="entry name" value="Adenylate_kinase_Adk"/>
    <property type="match status" value="1"/>
</dbReference>
<keyword evidence="2 6" id="KW-0808">Transferase</keyword>
<dbReference type="InterPro" id="IPR006259">
    <property type="entry name" value="Adenyl_kin_sub"/>
</dbReference>
<evidence type="ECO:0000256" key="2">
    <source>
        <dbReference type="ARBA" id="ARBA00022679"/>
    </source>
</evidence>
<organism evidence="8 9">
    <name type="scientific">Ogataea haglerorum</name>
    <dbReference type="NCBI Taxonomy" id="1937702"/>
    <lineage>
        <taxon>Eukaryota</taxon>
        <taxon>Fungi</taxon>
        <taxon>Dikarya</taxon>
        <taxon>Ascomycota</taxon>
        <taxon>Saccharomycotina</taxon>
        <taxon>Pichiomycetes</taxon>
        <taxon>Pichiales</taxon>
        <taxon>Pichiaceae</taxon>
        <taxon>Ogataea</taxon>
    </lineage>
</organism>
<dbReference type="Gene3D" id="3.40.50.300">
    <property type="entry name" value="P-loop containing nucleotide triphosphate hydrolases"/>
    <property type="match status" value="1"/>
</dbReference>
<dbReference type="EMBL" id="JAHLUH010000021">
    <property type="protein sequence ID" value="KAG7723910.1"/>
    <property type="molecule type" value="Genomic_DNA"/>
</dbReference>
<name>A0AAN6HY46_9ASCO</name>
<evidence type="ECO:0000256" key="1">
    <source>
        <dbReference type="ARBA" id="ARBA00007220"/>
    </source>
</evidence>
<dbReference type="InterPro" id="IPR027417">
    <property type="entry name" value="P-loop_NTPase"/>
</dbReference>
<feature type="domain" description="Adenylate kinase active site lid" evidence="7">
    <location>
        <begin position="129"/>
        <end position="163"/>
    </location>
</feature>
<keyword evidence="5" id="KW-0496">Mitochondrion</keyword>
<gene>
    <name evidence="8" type="ORF">KL933_005232</name>
</gene>
<dbReference type="Pfam" id="PF00406">
    <property type="entry name" value="ADK"/>
    <property type="match status" value="1"/>
</dbReference>
<dbReference type="GO" id="GO:0004017">
    <property type="term" value="F:AMP kinase activity"/>
    <property type="evidence" value="ECO:0007669"/>
    <property type="project" value="InterPro"/>
</dbReference>
<dbReference type="AlphaFoldDB" id="A0AAN6HY46"/>
<dbReference type="InterPro" id="IPR036193">
    <property type="entry name" value="ADK_active_lid_dom_sf"/>
</dbReference>
<dbReference type="InterPro" id="IPR000850">
    <property type="entry name" value="Adenylat/UMP-CMP_kin"/>
</dbReference>
<dbReference type="NCBIfam" id="TIGR01351">
    <property type="entry name" value="adk"/>
    <property type="match status" value="1"/>
</dbReference>
<evidence type="ECO:0000256" key="3">
    <source>
        <dbReference type="ARBA" id="ARBA00022741"/>
    </source>
</evidence>
<dbReference type="PRINTS" id="PR00094">
    <property type="entry name" value="ADENYLTKNASE"/>
</dbReference>
<dbReference type="PANTHER" id="PTHR23359">
    <property type="entry name" value="NUCLEOTIDE KINASE"/>
    <property type="match status" value="1"/>
</dbReference>
<evidence type="ECO:0000313" key="8">
    <source>
        <dbReference type="EMBL" id="KAG7723910.1"/>
    </source>
</evidence>
<evidence type="ECO:0000259" key="7">
    <source>
        <dbReference type="Pfam" id="PF05191"/>
    </source>
</evidence>
<reference evidence="8" key="1">
    <citation type="journal article" date="2021" name="G3 (Bethesda)">
        <title>Genomic diversity, chromosomal rearrangements, and interspecies hybridization in the ogataea polymorpha species complex.</title>
        <authorList>
            <person name="Hanson S.J."/>
            <person name="Cinneide E.O."/>
            <person name="Salzberg L.I."/>
            <person name="Wolfe K.H."/>
            <person name="McGowan J."/>
            <person name="Fitzpatrick D.A."/>
            <person name="Matlin K."/>
        </authorList>
    </citation>
    <scope>NUCLEOTIDE SEQUENCE</scope>
    <source>
        <strain evidence="8">83-405-1</strain>
    </source>
</reference>
<dbReference type="InterPro" id="IPR033690">
    <property type="entry name" value="Adenylat_kinase_CS"/>
</dbReference>
<comment type="similarity">
    <text evidence="1 6">Belongs to the adenylate kinase family.</text>
</comment>
<dbReference type="CDD" id="cd01428">
    <property type="entry name" value="ADK"/>
    <property type="match status" value="1"/>
</dbReference>
<protein>
    <recommendedName>
        <fullName evidence="7">Adenylate kinase active site lid domain-containing protein</fullName>
    </recommendedName>
</protein>
<comment type="caution">
    <text evidence="8">The sequence shown here is derived from an EMBL/GenBank/DDBJ whole genome shotgun (WGS) entry which is preliminary data.</text>
</comment>
<evidence type="ECO:0000256" key="6">
    <source>
        <dbReference type="RuleBase" id="RU003330"/>
    </source>
</evidence>
<dbReference type="PROSITE" id="PS00113">
    <property type="entry name" value="ADENYLATE_KINASE"/>
    <property type="match status" value="1"/>
</dbReference>
<evidence type="ECO:0000256" key="5">
    <source>
        <dbReference type="ARBA" id="ARBA00023128"/>
    </source>
</evidence>
<proteinExistence type="inferred from homology"/>
<dbReference type="InterPro" id="IPR007862">
    <property type="entry name" value="Adenylate_kinase_lid-dom"/>
</dbReference>
<dbReference type="SUPFAM" id="SSF57774">
    <property type="entry name" value="Microbial and mitochondrial ADK, insert 'zinc finger' domain"/>
    <property type="match status" value="1"/>
</dbReference>
<dbReference type="FunFam" id="3.40.50.300:FF:000106">
    <property type="entry name" value="Adenylate kinase mitochondrial"/>
    <property type="match status" value="1"/>
</dbReference>